<comment type="subcellular location">
    <subcellularLocation>
        <location evidence="1">Nucleus</location>
    </subcellularLocation>
</comment>
<dbReference type="AlphaFoldDB" id="A0A553P6K5"/>
<dbReference type="EMBL" id="VCGU01000007">
    <property type="protein sequence ID" value="TRY73317.1"/>
    <property type="molecule type" value="Genomic_DNA"/>
</dbReference>
<evidence type="ECO:0000256" key="3">
    <source>
        <dbReference type="ARBA" id="ARBA00023242"/>
    </source>
</evidence>
<gene>
    <name evidence="6" type="ORF">TCAL_01913</name>
</gene>
<comment type="similarity">
    <text evidence="2 4">Belongs to the nucleosome assembly protein (NAP) family.</text>
</comment>
<feature type="compositionally biased region" description="Acidic residues" evidence="5">
    <location>
        <begin position="183"/>
        <end position="200"/>
    </location>
</feature>
<evidence type="ECO:0000256" key="4">
    <source>
        <dbReference type="RuleBase" id="RU003876"/>
    </source>
</evidence>
<name>A0A553P6K5_TIGCA</name>
<evidence type="ECO:0000256" key="5">
    <source>
        <dbReference type="SAM" id="MobiDB-lite"/>
    </source>
</evidence>
<dbReference type="OMA" id="YSGDFMY"/>
<evidence type="ECO:0000313" key="6">
    <source>
        <dbReference type="EMBL" id="TRY73317.1"/>
    </source>
</evidence>
<dbReference type="FunFam" id="1.20.5.1500:FF:000001">
    <property type="entry name" value="Nucleosome assembly protein 1-like 1"/>
    <property type="match status" value="1"/>
</dbReference>
<evidence type="ECO:0000313" key="7">
    <source>
        <dbReference type="Proteomes" id="UP000318571"/>
    </source>
</evidence>
<dbReference type="GO" id="GO:0006334">
    <property type="term" value="P:nucleosome assembly"/>
    <property type="evidence" value="ECO:0007669"/>
    <property type="project" value="InterPro"/>
</dbReference>
<dbReference type="Gene3D" id="3.30.1120.90">
    <property type="entry name" value="Nucleosome assembly protein"/>
    <property type="match status" value="1"/>
</dbReference>
<evidence type="ECO:0008006" key="8">
    <source>
        <dbReference type="Google" id="ProtNLM"/>
    </source>
</evidence>
<sequence>LLQLVPGNASLLHHSLNKRALGKWALLAVEFPAAGSFYFLLQISTSFSCGIFTVTSVKMSSNSDPEKAMEVVDDDHEDIEDEDDDDEQSQDKVTAQLLKNPAVMAALQGKLNSMVGTPSGYIESLPAPVKRRLKALKKIQFETTKIEAKFYEEIHQLECKYHNLYSPFYEKRSQITKGSHEPTDEECEWPSDDEDDEELSEEMKAKAKLENEKANGEKEEKDVKGVPEFWLTIFKNVDMLQEMVQDHDEPALKSLKDITVTFAEKPMGFTLHFHFATNDFFSDSVLTKEYFMKCEPSEDDPFSFEGPEIVKCKGCPINWKQGKNLTVKTVKTKQKHKSKGSVRTITKTVKNDSFFNFFDPPACEENEEDMDPMTQDLLTADFEIGHYVRERIIPRAVLFFTGEALEDDFDEDEEDSGDEEGEEEEDDPDFVPGKGGKGKDAQECKQQ</sequence>
<feature type="compositionally biased region" description="Basic and acidic residues" evidence="5">
    <location>
        <begin position="437"/>
        <end position="447"/>
    </location>
</feature>
<feature type="region of interest" description="Disordered" evidence="5">
    <location>
        <begin position="175"/>
        <end position="203"/>
    </location>
</feature>
<dbReference type="Pfam" id="PF00956">
    <property type="entry name" value="NAP"/>
    <property type="match status" value="1"/>
</dbReference>
<organism evidence="6 7">
    <name type="scientific">Tigriopus californicus</name>
    <name type="common">Marine copepod</name>
    <dbReference type="NCBI Taxonomy" id="6832"/>
    <lineage>
        <taxon>Eukaryota</taxon>
        <taxon>Metazoa</taxon>
        <taxon>Ecdysozoa</taxon>
        <taxon>Arthropoda</taxon>
        <taxon>Crustacea</taxon>
        <taxon>Multicrustacea</taxon>
        <taxon>Hexanauplia</taxon>
        <taxon>Copepoda</taxon>
        <taxon>Harpacticoida</taxon>
        <taxon>Harpacticidae</taxon>
        <taxon>Tigriopus</taxon>
    </lineage>
</organism>
<keyword evidence="3" id="KW-0539">Nucleus</keyword>
<protein>
    <recommendedName>
        <fullName evidence="8">Nucleosome assembly protein 1-like 4</fullName>
    </recommendedName>
</protein>
<comment type="caution">
    <text evidence="6">The sequence shown here is derived from an EMBL/GenBank/DDBJ whole genome shotgun (WGS) entry which is preliminary data.</text>
</comment>
<dbReference type="Proteomes" id="UP000318571">
    <property type="component" value="Chromosome 3"/>
</dbReference>
<evidence type="ECO:0000256" key="1">
    <source>
        <dbReference type="ARBA" id="ARBA00004123"/>
    </source>
</evidence>
<feature type="region of interest" description="Disordered" evidence="5">
    <location>
        <begin position="404"/>
        <end position="447"/>
    </location>
</feature>
<dbReference type="InterPro" id="IPR002164">
    <property type="entry name" value="NAP_family"/>
</dbReference>
<evidence type="ECO:0000256" key="2">
    <source>
        <dbReference type="ARBA" id="ARBA00009947"/>
    </source>
</evidence>
<dbReference type="InterPro" id="IPR037231">
    <property type="entry name" value="NAP-like_sf"/>
</dbReference>
<dbReference type="GO" id="GO:0005634">
    <property type="term" value="C:nucleus"/>
    <property type="evidence" value="ECO:0007669"/>
    <property type="project" value="UniProtKB-SubCell"/>
</dbReference>
<keyword evidence="7" id="KW-1185">Reference proteome</keyword>
<reference evidence="6 7" key="1">
    <citation type="journal article" date="2018" name="Nat. Ecol. Evol.">
        <title>Genomic signatures of mitonuclear coevolution across populations of Tigriopus californicus.</title>
        <authorList>
            <person name="Barreto F.S."/>
            <person name="Watson E.T."/>
            <person name="Lima T.G."/>
            <person name="Willett C.S."/>
            <person name="Edmands S."/>
            <person name="Li W."/>
            <person name="Burton R.S."/>
        </authorList>
    </citation>
    <scope>NUCLEOTIDE SEQUENCE [LARGE SCALE GENOMIC DNA]</scope>
    <source>
        <strain evidence="6 7">San Diego</strain>
    </source>
</reference>
<dbReference type="PANTHER" id="PTHR11875">
    <property type="entry name" value="TESTIS-SPECIFIC Y-ENCODED PROTEIN"/>
    <property type="match status" value="1"/>
</dbReference>
<dbReference type="FunFam" id="3.30.1120.90:FF:000001">
    <property type="entry name" value="Nucleosome assembly protein 1-like 1"/>
    <property type="match status" value="1"/>
</dbReference>
<accession>A0A553P6K5</accession>
<proteinExistence type="inferred from homology"/>
<dbReference type="STRING" id="6832.A0A553P6K5"/>
<feature type="non-terminal residue" evidence="6">
    <location>
        <position position="1"/>
    </location>
</feature>
<feature type="compositionally biased region" description="Acidic residues" evidence="5">
    <location>
        <begin position="404"/>
        <end position="429"/>
    </location>
</feature>
<dbReference type="Gene3D" id="1.20.5.1500">
    <property type="match status" value="1"/>
</dbReference>
<dbReference type="SUPFAM" id="SSF143113">
    <property type="entry name" value="NAP-like"/>
    <property type="match status" value="1"/>
</dbReference>